<keyword evidence="1" id="KW-0732">Signal</keyword>
<dbReference type="NCBIfam" id="TIGR02232">
    <property type="entry name" value="myxo_disulf_rpt"/>
    <property type="match status" value="1"/>
</dbReference>
<dbReference type="Proteomes" id="UP000238823">
    <property type="component" value="Unassembled WGS sequence"/>
</dbReference>
<accession>A0A2S9XGC1</accession>
<sequence length="413" mass="43656">MLLVGPAGCGPGDEAGGPPVCGDGVVDASEQCDDGNRAPGDGCSSTCIPSGMPFDCVDLLEGDFPGESTVVTKLLPLTDGSFLAVGGLDDDPSYHGWIARYGPTGDQLWILDTMSIDPEINVMSDLVGDGSGGAWALGAGDRLLHVDKDGSAGASKTIVAQEGAAVDVAAIEFTAAGVWLSGTLAGDAWLGLYDPASDSVTDLLREDLLGFDDYAYAVERSDAEVAVAATMSTSPNVDVDVPRIATTDILVVMFDLDGNELRRASLGPNADLDFVRFADRLVFDRLSHRWFVGGRYVARNSFAPQVWLAPAEAQPPWQWTQEAWFGDIVSGHEGVIAAINVGSLNDANLRGQLTNVGADQTIRWTFDEVEGGGVSYENFYHRDLARDAEGQLRTAGTLYDGGSRKLRSCLVAE</sequence>
<dbReference type="EMBL" id="PVNL01000167">
    <property type="protein sequence ID" value="PRP91924.1"/>
    <property type="molecule type" value="Genomic_DNA"/>
</dbReference>
<dbReference type="InterPro" id="IPR011936">
    <property type="entry name" value="Myxo_disulph_rpt"/>
</dbReference>
<evidence type="ECO:0000256" key="3">
    <source>
        <dbReference type="ARBA" id="ARBA00023157"/>
    </source>
</evidence>
<protein>
    <submittedName>
        <fullName evidence="4">Uncharacterized protein</fullName>
    </submittedName>
</protein>
<gene>
    <name evidence="4" type="ORF">ENSA7_81820</name>
</gene>
<evidence type="ECO:0000313" key="5">
    <source>
        <dbReference type="Proteomes" id="UP000238823"/>
    </source>
</evidence>
<dbReference type="AlphaFoldDB" id="A0A2S9XGC1"/>
<proteinExistence type="predicted"/>
<evidence type="ECO:0000313" key="4">
    <source>
        <dbReference type="EMBL" id="PRP91924.1"/>
    </source>
</evidence>
<keyword evidence="2" id="KW-0677">Repeat</keyword>
<dbReference type="RefSeq" id="WP_244924083.1">
    <property type="nucleotide sequence ID" value="NZ_PVNL01000167.1"/>
</dbReference>
<reference evidence="4 5" key="1">
    <citation type="submission" date="2018-03" db="EMBL/GenBank/DDBJ databases">
        <title>Draft Genome Sequences of the Obligatory Marine Myxobacteria Enhygromyxa salina SWB007.</title>
        <authorList>
            <person name="Poehlein A."/>
            <person name="Moghaddam J.A."/>
            <person name="Harms H."/>
            <person name="Alanjari M."/>
            <person name="Koenig G.M."/>
            <person name="Daniel R."/>
            <person name="Schaeberle T.F."/>
        </authorList>
    </citation>
    <scope>NUCLEOTIDE SEQUENCE [LARGE SCALE GENOMIC DNA]</scope>
    <source>
        <strain evidence="4 5">SWB007</strain>
    </source>
</reference>
<comment type="caution">
    <text evidence="4">The sequence shown here is derived from an EMBL/GenBank/DDBJ whole genome shotgun (WGS) entry which is preliminary data.</text>
</comment>
<evidence type="ECO:0000256" key="1">
    <source>
        <dbReference type="ARBA" id="ARBA00022729"/>
    </source>
</evidence>
<keyword evidence="3" id="KW-1015">Disulfide bond</keyword>
<evidence type="ECO:0000256" key="2">
    <source>
        <dbReference type="ARBA" id="ARBA00022737"/>
    </source>
</evidence>
<dbReference type="Pfam" id="PF13948">
    <property type="entry name" value="DUF4215"/>
    <property type="match status" value="1"/>
</dbReference>
<organism evidence="4 5">
    <name type="scientific">Enhygromyxa salina</name>
    <dbReference type="NCBI Taxonomy" id="215803"/>
    <lineage>
        <taxon>Bacteria</taxon>
        <taxon>Pseudomonadati</taxon>
        <taxon>Myxococcota</taxon>
        <taxon>Polyangia</taxon>
        <taxon>Nannocystales</taxon>
        <taxon>Nannocystaceae</taxon>
        <taxon>Enhygromyxa</taxon>
    </lineage>
</organism>
<name>A0A2S9XGC1_9BACT</name>